<keyword evidence="1" id="KW-0547">Nucleotide-binding</keyword>
<name>A0A4U0YWC9_9RHOB</name>
<dbReference type="SUPFAM" id="SSF50891">
    <property type="entry name" value="Cyclophilin-like"/>
    <property type="match status" value="1"/>
</dbReference>
<dbReference type="GO" id="GO:0016787">
    <property type="term" value="F:hydrolase activity"/>
    <property type="evidence" value="ECO:0007669"/>
    <property type="project" value="UniProtKB-KW"/>
</dbReference>
<dbReference type="PANTHER" id="PTHR43309:SF3">
    <property type="entry name" value="5-OXOPROLINASE SUBUNIT C"/>
    <property type="match status" value="1"/>
</dbReference>
<dbReference type="Pfam" id="PF02626">
    <property type="entry name" value="CT_A_B"/>
    <property type="match status" value="1"/>
</dbReference>
<keyword evidence="5" id="KW-0808">Transferase</keyword>
<evidence type="ECO:0000256" key="2">
    <source>
        <dbReference type="ARBA" id="ARBA00022801"/>
    </source>
</evidence>
<proteinExistence type="predicted"/>
<dbReference type="Proteomes" id="UP000306340">
    <property type="component" value="Unassembled WGS sequence"/>
</dbReference>
<comment type="caution">
    <text evidence="5">The sequence shown here is derived from an EMBL/GenBank/DDBJ whole genome shotgun (WGS) entry which is preliminary data.</text>
</comment>
<evidence type="ECO:0000313" key="6">
    <source>
        <dbReference type="Proteomes" id="UP000306340"/>
    </source>
</evidence>
<dbReference type="GO" id="GO:0005524">
    <property type="term" value="F:ATP binding"/>
    <property type="evidence" value="ECO:0007669"/>
    <property type="project" value="UniProtKB-KW"/>
</dbReference>
<dbReference type="InterPro" id="IPR029000">
    <property type="entry name" value="Cyclophilin-like_dom_sf"/>
</dbReference>
<dbReference type="InterPro" id="IPR052708">
    <property type="entry name" value="PxpC"/>
</dbReference>
<dbReference type="NCBIfam" id="TIGR00724">
    <property type="entry name" value="urea_amlyse_rel"/>
    <property type="match status" value="1"/>
</dbReference>
<dbReference type="RefSeq" id="WP_136792076.1">
    <property type="nucleotide sequence ID" value="NZ_SWAU01000058.1"/>
</dbReference>
<feature type="domain" description="Carboxyltransferase" evidence="4">
    <location>
        <begin position="24"/>
        <end position="301"/>
    </location>
</feature>
<evidence type="ECO:0000259" key="4">
    <source>
        <dbReference type="SMART" id="SM00797"/>
    </source>
</evidence>
<gene>
    <name evidence="5" type="ORF">FAZ78_08015</name>
</gene>
<dbReference type="AlphaFoldDB" id="A0A4U0YWC9"/>
<evidence type="ECO:0000313" key="5">
    <source>
        <dbReference type="EMBL" id="TKA97090.1"/>
    </source>
</evidence>
<evidence type="ECO:0000256" key="1">
    <source>
        <dbReference type="ARBA" id="ARBA00022741"/>
    </source>
</evidence>
<accession>A0A4U0YWC9</accession>
<dbReference type="SMART" id="SM00797">
    <property type="entry name" value="AHS2"/>
    <property type="match status" value="1"/>
</dbReference>
<sequence>MTLDVLSAGPMLTVQDAGRFGLRHMGVSPAGPIDRAAMALANGLVGNAPGAAALEFAGPAGSFRCDRPVRFAVAAAECPIRIDKRVVLAGESHRLNPGETLAVGAPDGAVWAYLAFSGGFALPGVLGSCATHLRSGLGGIEGRAVRAGDRLPLGEQTPDAPCLRPESPMTLHEEGPIRLILGPQDSSFSPEVIRSLTERAFIVTPQRDRMAMVLGGVELPAAKGHDIVSDGTVPGSVQVPGSGMPLVLLAESQTTGGYPKIGTVASVDLARLAQMPVGARFRFSLVTPVEGEDLWIAKQARLRQMLRSFVAKPESVLRSDYLLSCELVGGFYDVEEILRPVTLPARERRP</sequence>
<protein>
    <submittedName>
        <fullName evidence="5">Biotin-dependent carboxyltransferase family protein</fullName>
    </submittedName>
</protein>
<dbReference type="Gene3D" id="2.40.100.10">
    <property type="entry name" value="Cyclophilin-like"/>
    <property type="match status" value="1"/>
</dbReference>
<keyword evidence="2" id="KW-0378">Hydrolase</keyword>
<dbReference type="EMBL" id="SWAU01000058">
    <property type="protein sequence ID" value="TKA97090.1"/>
    <property type="molecule type" value="Genomic_DNA"/>
</dbReference>
<dbReference type="PANTHER" id="PTHR43309">
    <property type="entry name" value="5-OXOPROLINASE SUBUNIT C"/>
    <property type="match status" value="1"/>
</dbReference>
<keyword evidence="3" id="KW-0067">ATP-binding</keyword>
<dbReference type="GO" id="GO:0016740">
    <property type="term" value="F:transferase activity"/>
    <property type="evidence" value="ECO:0007669"/>
    <property type="project" value="UniProtKB-KW"/>
</dbReference>
<reference evidence="5 6" key="1">
    <citation type="submission" date="2019-04" db="EMBL/GenBank/DDBJ databases">
        <title>Crypto-aerobic microbial life in anoxic (sulfidic) marine sediments.</title>
        <authorList>
            <person name="Bhattacharya S."/>
            <person name="Roy C."/>
            <person name="Mondal N."/>
            <person name="Sarkar J."/>
            <person name="Mandal S."/>
            <person name="Rameez M.J."/>
            <person name="Ghosh W."/>
        </authorList>
    </citation>
    <scope>NUCLEOTIDE SEQUENCE [LARGE SCALE GENOMIC DNA]</scope>
    <source>
        <strain evidence="5 6">SBBC</strain>
    </source>
</reference>
<dbReference type="InterPro" id="IPR003778">
    <property type="entry name" value="CT_A_B"/>
</dbReference>
<evidence type="ECO:0000256" key="3">
    <source>
        <dbReference type="ARBA" id="ARBA00022840"/>
    </source>
</evidence>
<organism evidence="5 6">
    <name type="scientific">Cereibacter changlensis</name>
    <dbReference type="NCBI Taxonomy" id="402884"/>
    <lineage>
        <taxon>Bacteria</taxon>
        <taxon>Pseudomonadati</taxon>
        <taxon>Pseudomonadota</taxon>
        <taxon>Alphaproteobacteria</taxon>
        <taxon>Rhodobacterales</taxon>
        <taxon>Paracoccaceae</taxon>
        <taxon>Cereibacter</taxon>
    </lineage>
</organism>